<evidence type="ECO:0000256" key="2">
    <source>
        <dbReference type="SAM" id="Phobius"/>
    </source>
</evidence>
<feature type="transmembrane region" description="Helical" evidence="2">
    <location>
        <begin position="36"/>
        <end position="54"/>
    </location>
</feature>
<keyword evidence="2" id="KW-0812">Transmembrane</keyword>
<dbReference type="Proteomes" id="UP000375525">
    <property type="component" value="Unassembled WGS sequence"/>
</dbReference>
<proteinExistence type="predicted"/>
<feature type="transmembrane region" description="Helical" evidence="2">
    <location>
        <begin position="276"/>
        <end position="295"/>
    </location>
</feature>
<organism evidence="3 4">
    <name type="scientific">Pseudomonas fluorescens</name>
    <dbReference type="NCBI Taxonomy" id="294"/>
    <lineage>
        <taxon>Bacteria</taxon>
        <taxon>Pseudomonadati</taxon>
        <taxon>Pseudomonadota</taxon>
        <taxon>Gammaproteobacteria</taxon>
        <taxon>Pseudomonadales</taxon>
        <taxon>Pseudomonadaceae</taxon>
        <taxon>Pseudomonas</taxon>
    </lineage>
</organism>
<feature type="transmembrane region" description="Helical" evidence="2">
    <location>
        <begin position="12"/>
        <end position="30"/>
    </location>
</feature>
<feature type="transmembrane region" description="Helical" evidence="2">
    <location>
        <begin position="224"/>
        <end position="242"/>
    </location>
</feature>
<reference evidence="3 4" key="1">
    <citation type="submission" date="2019-09" db="EMBL/GenBank/DDBJ databases">
        <authorList>
            <person name="Chandra G."/>
            <person name="Truman W A."/>
        </authorList>
    </citation>
    <scope>NUCLEOTIDE SEQUENCE [LARGE SCALE GENOMIC DNA]</scope>
    <source>
        <strain evidence="3">PS880</strain>
    </source>
</reference>
<evidence type="ECO:0000313" key="4">
    <source>
        <dbReference type="Proteomes" id="UP000375525"/>
    </source>
</evidence>
<feature type="transmembrane region" description="Helical" evidence="2">
    <location>
        <begin position="307"/>
        <end position="332"/>
    </location>
</feature>
<gene>
    <name evidence="3" type="ORF">PS880_06201</name>
</gene>
<feature type="region of interest" description="Disordered" evidence="1">
    <location>
        <begin position="375"/>
        <end position="394"/>
    </location>
</feature>
<evidence type="ECO:0000256" key="1">
    <source>
        <dbReference type="SAM" id="MobiDB-lite"/>
    </source>
</evidence>
<name>A0A5E7QF24_PSEFL</name>
<keyword evidence="2" id="KW-1133">Transmembrane helix</keyword>
<sequence>MKTTGTNIKKKSVWRIILAIGFAVSFWGVFSVWPEGVIALFFPLIFLFMLIDRLRGGLFRTEQRLATSQVRSVAIGLVELRGTVVMGQPFKSPVSHQDCVGYLWIVEEGSKDSDGKMSWTTLSCEARCNDFRLRDATGEIRVISEGVDLFENKRPTAYESISTYRRQGDLLLTQDQDVLLIGNACEKDGELVIAKGQQRGAMFGVLDMRDVENRRVMAPLLRTAGFYGLTAGLISAGILALPPEYLFQLLSLDEQMTGGEASYKFFEWLYREGGNFIPLFAAFGWMAVMFVLMLVPRFFLPKGMRNAVLGVLAGWLSLGVLVGSPLTLILALSGTNPIKVFLIWMLILLASLVFSLFGQRGLKAVVAQMLKSNPSMPQTPEKRKAATDSANSGE</sequence>
<accession>A0A5E7QF24</accession>
<evidence type="ECO:0008006" key="5">
    <source>
        <dbReference type="Google" id="ProtNLM"/>
    </source>
</evidence>
<keyword evidence="2" id="KW-0472">Membrane</keyword>
<dbReference type="EMBL" id="CABVIH010000058">
    <property type="protein sequence ID" value="VVP60776.1"/>
    <property type="molecule type" value="Genomic_DNA"/>
</dbReference>
<dbReference type="RefSeq" id="WP_191624793.1">
    <property type="nucleotide sequence ID" value="NZ_CABVIH010000058.1"/>
</dbReference>
<feature type="transmembrane region" description="Helical" evidence="2">
    <location>
        <begin position="338"/>
        <end position="357"/>
    </location>
</feature>
<protein>
    <recommendedName>
        <fullName evidence="5">RING-type E3 ubiquitin transferase</fullName>
    </recommendedName>
</protein>
<evidence type="ECO:0000313" key="3">
    <source>
        <dbReference type="EMBL" id="VVP60776.1"/>
    </source>
</evidence>
<dbReference type="AlphaFoldDB" id="A0A5E7QF24"/>